<feature type="transmembrane region" description="Helical" evidence="11">
    <location>
        <begin position="436"/>
        <end position="458"/>
    </location>
</feature>
<reference evidence="12 13" key="1">
    <citation type="submission" date="2014-10" db="EMBL/GenBank/DDBJ databases">
        <title>Draft genome of the hookworm Ancylostoma caninum.</title>
        <authorList>
            <person name="Mitreva M."/>
        </authorList>
    </citation>
    <scope>NUCLEOTIDE SEQUENCE [LARGE SCALE GENOMIC DNA]</scope>
    <source>
        <strain evidence="12 13">Baltimore</strain>
    </source>
</reference>
<keyword evidence="5 11" id="KW-0808">Transferase</keyword>
<dbReference type="GO" id="GO:0006506">
    <property type="term" value="P:GPI anchor biosynthetic process"/>
    <property type="evidence" value="ECO:0007669"/>
    <property type="project" value="UniProtKB-UniPathway"/>
</dbReference>
<dbReference type="Pfam" id="PF06423">
    <property type="entry name" value="GWT1"/>
    <property type="match status" value="1"/>
</dbReference>
<comment type="function">
    <text evidence="11">A acetyltransferase, which acetylates the inositol ring of phosphatidylinositol during biosynthesis of GPI-anchor.</text>
</comment>
<feature type="transmembrane region" description="Helical" evidence="11">
    <location>
        <begin position="542"/>
        <end position="563"/>
    </location>
</feature>
<keyword evidence="8 11" id="KW-1133">Transmembrane helix</keyword>
<proteinExistence type="inferred from homology"/>
<feature type="transmembrane region" description="Helical" evidence="11">
    <location>
        <begin position="301"/>
        <end position="322"/>
    </location>
</feature>
<dbReference type="STRING" id="29170.A0A368F576"/>
<feature type="transmembrane region" description="Helical" evidence="11">
    <location>
        <begin position="231"/>
        <end position="252"/>
    </location>
</feature>
<keyword evidence="4" id="KW-0328">Glycosyltransferase</keyword>
<comment type="caution">
    <text evidence="12">The sequence shown here is derived from an EMBL/GenBank/DDBJ whole genome shotgun (WGS) entry which is preliminary data.</text>
</comment>
<dbReference type="EMBL" id="JOJR01004592">
    <property type="protein sequence ID" value="RCN27233.1"/>
    <property type="molecule type" value="Genomic_DNA"/>
</dbReference>
<feature type="transmembrane region" description="Helical" evidence="11">
    <location>
        <begin position="161"/>
        <end position="181"/>
    </location>
</feature>
<evidence type="ECO:0000256" key="7">
    <source>
        <dbReference type="ARBA" id="ARBA00022968"/>
    </source>
</evidence>
<feature type="transmembrane region" description="Helical" evidence="11">
    <location>
        <begin position="342"/>
        <end position="360"/>
    </location>
</feature>
<feature type="transmembrane region" description="Helical" evidence="11">
    <location>
        <begin position="258"/>
        <end position="280"/>
    </location>
</feature>
<organism evidence="12 13">
    <name type="scientific">Ancylostoma caninum</name>
    <name type="common">Dog hookworm</name>
    <dbReference type="NCBI Taxonomy" id="29170"/>
    <lineage>
        <taxon>Eukaryota</taxon>
        <taxon>Metazoa</taxon>
        <taxon>Ecdysozoa</taxon>
        <taxon>Nematoda</taxon>
        <taxon>Chromadorea</taxon>
        <taxon>Rhabditida</taxon>
        <taxon>Rhabditina</taxon>
        <taxon>Rhabditomorpha</taxon>
        <taxon>Strongyloidea</taxon>
        <taxon>Ancylostomatidae</taxon>
        <taxon>Ancylostomatinae</taxon>
        <taxon>Ancylostoma</taxon>
    </lineage>
</organism>
<comment type="similarity">
    <text evidence="11">Belongs to the PIGW family.</text>
</comment>
<evidence type="ECO:0000256" key="9">
    <source>
        <dbReference type="ARBA" id="ARBA00023034"/>
    </source>
</evidence>
<dbReference type="PANTHER" id="PTHR20661">
    <property type="entry name" value="PHOSPHATIDYLINOSITOL-GLYCAN BIOSYNTHESIS CLASS W PROTEIN"/>
    <property type="match status" value="1"/>
</dbReference>
<evidence type="ECO:0000256" key="8">
    <source>
        <dbReference type="ARBA" id="ARBA00022989"/>
    </source>
</evidence>
<feature type="transmembrane region" description="Helical" evidence="11">
    <location>
        <begin position="512"/>
        <end position="530"/>
    </location>
</feature>
<dbReference type="GO" id="GO:0032216">
    <property type="term" value="F:glucosaminyl-phosphatidylinositol O-acyltransferase activity"/>
    <property type="evidence" value="ECO:0007669"/>
    <property type="project" value="TreeGrafter"/>
</dbReference>
<dbReference type="GO" id="GO:0005789">
    <property type="term" value="C:endoplasmic reticulum membrane"/>
    <property type="evidence" value="ECO:0007669"/>
    <property type="project" value="UniProtKB-SubCell"/>
</dbReference>
<evidence type="ECO:0000256" key="1">
    <source>
        <dbReference type="ARBA" id="ARBA00004141"/>
    </source>
</evidence>
<keyword evidence="9" id="KW-0333">Golgi apparatus</keyword>
<dbReference type="UniPathway" id="UPA00196"/>
<evidence type="ECO:0000256" key="2">
    <source>
        <dbReference type="ARBA" id="ARBA00004323"/>
    </source>
</evidence>
<keyword evidence="13" id="KW-1185">Reference proteome</keyword>
<evidence type="ECO:0000256" key="5">
    <source>
        <dbReference type="ARBA" id="ARBA00022679"/>
    </source>
</evidence>
<evidence type="ECO:0000313" key="13">
    <source>
        <dbReference type="Proteomes" id="UP000252519"/>
    </source>
</evidence>
<accession>A0A368F576</accession>
<evidence type="ECO:0000313" key="12">
    <source>
        <dbReference type="EMBL" id="RCN27233.1"/>
    </source>
</evidence>
<dbReference type="Gene3D" id="3.90.550.50">
    <property type="match status" value="1"/>
</dbReference>
<feature type="transmembrane region" description="Helical" evidence="11">
    <location>
        <begin position="478"/>
        <end position="500"/>
    </location>
</feature>
<gene>
    <name evidence="12" type="ORF">ANCCAN_27034</name>
</gene>
<dbReference type="GO" id="GO:0072659">
    <property type="term" value="P:protein localization to plasma membrane"/>
    <property type="evidence" value="ECO:0007669"/>
    <property type="project" value="TreeGrafter"/>
</dbReference>
<feature type="transmembrane region" description="Helical" evidence="11">
    <location>
        <begin position="412"/>
        <end position="429"/>
    </location>
</feature>
<evidence type="ECO:0000256" key="11">
    <source>
        <dbReference type="RuleBase" id="RU280819"/>
    </source>
</evidence>
<evidence type="ECO:0000256" key="3">
    <source>
        <dbReference type="ARBA" id="ARBA00008661"/>
    </source>
</evidence>
<dbReference type="GO" id="GO:0000139">
    <property type="term" value="C:Golgi membrane"/>
    <property type="evidence" value="ECO:0007669"/>
    <property type="project" value="UniProtKB-SubCell"/>
</dbReference>
<comment type="similarity">
    <text evidence="3">Belongs to the glycosyltransferase 31 family.</text>
</comment>
<name>A0A368F576_ANCCA</name>
<feature type="transmembrane region" description="Helical" evidence="11">
    <location>
        <begin position="201"/>
        <end position="219"/>
    </location>
</feature>
<evidence type="ECO:0000256" key="6">
    <source>
        <dbReference type="ARBA" id="ARBA00022692"/>
    </source>
</evidence>
<dbReference type="EC" id="2.3.-.-" evidence="11"/>
<dbReference type="GO" id="GO:0016758">
    <property type="term" value="F:hexosyltransferase activity"/>
    <property type="evidence" value="ECO:0007669"/>
    <property type="project" value="InterPro"/>
</dbReference>
<keyword evidence="6 11" id="KW-0812">Transmembrane</keyword>
<keyword evidence="10 11" id="KW-0472">Membrane</keyword>
<keyword evidence="11" id="KW-0012">Acyltransferase</keyword>
<dbReference type="InterPro" id="IPR009447">
    <property type="entry name" value="PIGW/GWT1"/>
</dbReference>
<evidence type="ECO:0000256" key="10">
    <source>
        <dbReference type="ARBA" id="ARBA00023136"/>
    </source>
</evidence>
<feature type="transmembrane region" description="Helical" evidence="11">
    <location>
        <begin position="73"/>
        <end position="94"/>
    </location>
</feature>
<comment type="pathway">
    <text evidence="11">Glycolipid biosynthesis; glycosylphosphatidylinositol-anchor biosynthesis.</text>
</comment>
<keyword evidence="7" id="KW-0735">Signal-anchor</keyword>
<evidence type="ECO:0000256" key="4">
    <source>
        <dbReference type="ARBA" id="ARBA00022676"/>
    </source>
</evidence>
<dbReference type="AlphaFoldDB" id="A0A368F576"/>
<dbReference type="OrthoDB" id="1158011at2759"/>
<keyword evidence="11" id="KW-0337">GPI-anchor biosynthesis</keyword>
<dbReference type="PANTHER" id="PTHR20661:SF0">
    <property type="entry name" value="PHOSPHATIDYLINOSITOL-GLYCAN BIOSYNTHESIS CLASS W PROTEIN"/>
    <property type="match status" value="1"/>
</dbReference>
<sequence length="589" mass="67807">MYHFAHIERILFKVDSDSFVRLGAMIKALKDIQHPRLYWGFLDGRAKPIRRGKWRESDWILCDRYLPYQVLPISFAFVLGGGYVLSYELVRYLALNSRLFKMYKNEDVSVGAWLAGLDIKYVHDPRFDTEWKSRGCNNEYLITHKKSPAEMEKLYSNLDKVATLFDVYLTVIEWVIWMIMLPSSAPTLAARKERPLFLAELVVFLALVVRNVSLPWIFLGRNFNTSIYKFWSKFFLDYIFLVFPALLVMTILSQSLLLVTSVLFACLATLLVFVICEYLMSPDRPSTKVVLNRIIDEQHQPTTFLTYFRSCMLVSVAIAILAVDFPVFPRRFAKTEKYGHSLMDLGVAGFVFASAITNRLKVGNSWEGKTIQKGWNRWIRSSYVILPLIGLVRTTILTILDYPQHVTEYGVHWNFFYTLAVIKVVSNALPKKFPLFWSCLFGTMQQTMLMQGYQSWILDGDNQRDTLFSANAEGICSLMGYLTIYYLSDALACFISKTGIRVKSWIECCWRLYVFALLFYLMQLGAEYALGPPCRRVVNMSVLTFALAGFLSVQLFSVVAWAANVPHFCVGRSISFSFSCLFECEEHSS</sequence>
<dbReference type="InterPro" id="IPR002659">
    <property type="entry name" value="Glyco_trans_31"/>
</dbReference>
<feature type="transmembrane region" description="Helical" evidence="11">
    <location>
        <begin position="381"/>
        <end position="400"/>
    </location>
</feature>
<dbReference type="Proteomes" id="UP000252519">
    <property type="component" value="Unassembled WGS sequence"/>
</dbReference>
<comment type="subcellular location">
    <subcellularLocation>
        <location evidence="11">Endoplasmic reticulum membrane</location>
        <topology evidence="11">Multi-pass membrane protein</topology>
    </subcellularLocation>
    <subcellularLocation>
        <location evidence="2">Golgi apparatus membrane</location>
        <topology evidence="2">Single-pass type II membrane protein</topology>
    </subcellularLocation>
    <subcellularLocation>
        <location evidence="1">Membrane</location>
        <topology evidence="1">Multi-pass membrane protein</topology>
    </subcellularLocation>
</comment>
<keyword evidence="11" id="KW-0256">Endoplasmic reticulum</keyword>
<protein>
    <recommendedName>
        <fullName evidence="11">Phosphatidylinositol-glycan biosynthesis class W protein</fullName>
        <ecNumber evidence="11">2.3.-.-</ecNumber>
    </recommendedName>
</protein>
<dbReference type="Pfam" id="PF01762">
    <property type="entry name" value="Galactosyl_T"/>
    <property type="match status" value="1"/>
</dbReference>